<feature type="coiled-coil region" evidence="1">
    <location>
        <begin position="297"/>
        <end position="343"/>
    </location>
</feature>
<dbReference type="eggNOG" id="ENOG502RZ5T">
    <property type="taxonomic scope" value="Eukaryota"/>
</dbReference>
<dbReference type="PANTHER" id="PTHR33476">
    <property type="entry name" value="EMB|CAB62613.1"/>
    <property type="match status" value="1"/>
</dbReference>
<evidence type="ECO:0000256" key="1">
    <source>
        <dbReference type="SAM" id="Coils"/>
    </source>
</evidence>
<sequence length="357" mass="39960">MASEVVRRRRRIADYLNDGEELGIEGSPAVTPRSPALAAARSLLPRFRWARAASRIGRKGKAEKEGVVVVEEEIAVEKNGEPVAAAAAAAAAAATVASTSVFDNESHTRTPDLGVGLSLVFLLAKTSDEFNKMAKVRAEMETLLREIKEQVRQSSSGGVGDDDASKPRCNLESAASSCLTDTNENERASARMMEDQATSSSNHMEEEEVSCEKSAEEYECCFPRMDVLEEEFHAELDLLQVNYGSDVQLFLPEEHDAEQPDEITECREEFNDDVGREDEVVEDEDYDDEAEYNGVNAVELERRLHELLHQRNQERIEELELALKRAEKKLVEKEMEVSMWKDTAKLALRQDSSTMLW</sequence>
<proteinExistence type="predicted"/>
<feature type="compositionally biased region" description="Basic and acidic residues" evidence="2">
    <location>
        <begin position="184"/>
        <end position="194"/>
    </location>
</feature>
<dbReference type="GO" id="GO:0008356">
    <property type="term" value="P:asymmetric cell division"/>
    <property type="evidence" value="ECO:0007669"/>
    <property type="project" value="InterPro"/>
</dbReference>
<dbReference type="InterPro" id="IPR040348">
    <property type="entry name" value="POLAR-like"/>
</dbReference>
<name>A0A0E0HU96_ORYNI</name>
<keyword evidence="1" id="KW-0175">Coiled coil</keyword>
<dbReference type="PANTHER" id="PTHR33476:SF16">
    <property type="entry name" value="OS06G0648500 PROTEIN"/>
    <property type="match status" value="1"/>
</dbReference>
<dbReference type="Proteomes" id="UP000006591">
    <property type="component" value="Chromosome 6"/>
</dbReference>
<reference evidence="3" key="2">
    <citation type="submission" date="2018-04" db="EMBL/GenBank/DDBJ databases">
        <title>OnivRS2 (Oryza nivara Reference Sequence Version 2).</title>
        <authorList>
            <person name="Zhang J."/>
            <person name="Kudrna D."/>
            <person name="Lee S."/>
            <person name="Talag J."/>
            <person name="Rajasekar S."/>
            <person name="Welchert J."/>
            <person name="Hsing Y.-I."/>
            <person name="Wing R.A."/>
        </authorList>
    </citation>
    <scope>NUCLEOTIDE SEQUENCE [LARGE SCALE GENOMIC DNA]</scope>
    <source>
        <strain evidence="3">SL10</strain>
    </source>
</reference>
<dbReference type="Gramene" id="ONIVA06G27020.1">
    <property type="protein sequence ID" value="ONIVA06G27020.1"/>
    <property type="gene ID" value="ONIVA06G27020"/>
</dbReference>
<evidence type="ECO:0000313" key="3">
    <source>
        <dbReference type="EnsemblPlants" id="ONIVA06G27020.1"/>
    </source>
</evidence>
<dbReference type="HOGENOM" id="CLU_066096_0_0_1"/>
<keyword evidence="4" id="KW-1185">Reference proteome</keyword>
<reference evidence="3" key="1">
    <citation type="submission" date="2015-04" db="UniProtKB">
        <authorList>
            <consortium name="EnsemblPlants"/>
        </authorList>
    </citation>
    <scope>IDENTIFICATION</scope>
    <source>
        <strain evidence="3">SL10</strain>
    </source>
</reference>
<protein>
    <submittedName>
        <fullName evidence="3">Uncharacterized protein</fullName>
    </submittedName>
</protein>
<dbReference type="OMA" id="SMWKDTA"/>
<dbReference type="EnsemblPlants" id="ONIVA06G27020.1">
    <property type="protein sequence ID" value="ONIVA06G27020.1"/>
    <property type="gene ID" value="ONIVA06G27020"/>
</dbReference>
<feature type="region of interest" description="Disordered" evidence="2">
    <location>
        <begin position="175"/>
        <end position="205"/>
    </location>
</feature>
<evidence type="ECO:0000256" key="2">
    <source>
        <dbReference type="SAM" id="MobiDB-lite"/>
    </source>
</evidence>
<evidence type="ECO:0000313" key="4">
    <source>
        <dbReference type="Proteomes" id="UP000006591"/>
    </source>
</evidence>
<organism evidence="3">
    <name type="scientific">Oryza nivara</name>
    <name type="common">Indian wild rice</name>
    <name type="synonym">Oryza sativa f. spontanea</name>
    <dbReference type="NCBI Taxonomy" id="4536"/>
    <lineage>
        <taxon>Eukaryota</taxon>
        <taxon>Viridiplantae</taxon>
        <taxon>Streptophyta</taxon>
        <taxon>Embryophyta</taxon>
        <taxon>Tracheophyta</taxon>
        <taxon>Spermatophyta</taxon>
        <taxon>Magnoliopsida</taxon>
        <taxon>Liliopsida</taxon>
        <taxon>Poales</taxon>
        <taxon>Poaceae</taxon>
        <taxon>BOP clade</taxon>
        <taxon>Oryzoideae</taxon>
        <taxon>Oryzeae</taxon>
        <taxon>Oryzinae</taxon>
        <taxon>Oryza</taxon>
    </lineage>
</organism>
<dbReference type="STRING" id="4536.A0A0E0HU96"/>
<accession>A0A0E0HU96</accession>
<dbReference type="AlphaFoldDB" id="A0A0E0HU96"/>